<name>A0A8H7PSA1_9FUNG</name>
<evidence type="ECO:0000313" key="6">
    <source>
        <dbReference type="EMBL" id="KAG2179579.1"/>
    </source>
</evidence>
<dbReference type="EMBL" id="JAEPRA010000010">
    <property type="protein sequence ID" value="KAG2179579.1"/>
    <property type="molecule type" value="Genomic_DNA"/>
</dbReference>
<dbReference type="InterPro" id="IPR052035">
    <property type="entry name" value="ZnF_BED_domain_contain"/>
</dbReference>
<dbReference type="OrthoDB" id="1737128at2759"/>
<evidence type="ECO:0000256" key="1">
    <source>
        <dbReference type="ARBA" id="ARBA00004123"/>
    </source>
</evidence>
<evidence type="ECO:0000313" key="7">
    <source>
        <dbReference type="Proteomes" id="UP000612746"/>
    </source>
</evidence>
<keyword evidence="2" id="KW-0479">Metal-binding</keyword>
<reference evidence="6" key="1">
    <citation type="submission" date="2020-12" db="EMBL/GenBank/DDBJ databases">
        <title>Metabolic potential, ecology and presence of endohyphal bacteria is reflected in genomic diversity of Mucoromycotina.</title>
        <authorList>
            <person name="Muszewska A."/>
            <person name="Okrasinska A."/>
            <person name="Steczkiewicz K."/>
            <person name="Drgas O."/>
            <person name="Orlowska M."/>
            <person name="Perlinska-Lenart U."/>
            <person name="Aleksandrzak-Piekarczyk T."/>
            <person name="Szatraj K."/>
            <person name="Zielenkiewicz U."/>
            <person name="Pilsyk S."/>
            <person name="Malc E."/>
            <person name="Mieczkowski P."/>
            <person name="Kruszewska J.S."/>
            <person name="Biernat P."/>
            <person name="Pawlowska J."/>
        </authorList>
    </citation>
    <scope>NUCLEOTIDE SEQUENCE</scope>
    <source>
        <strain evidence="6">WA0000051536</strain>
    </source>
</reference>
<dbReference type="PANTHER" id="PTHR46481:SF10">
    <property type="entry name" value="ZINC FINGER BED DOMAIN-CONTAINING PROTEIN 39"/>
    <property type="match status" value="1"/>
</dbReference>
<comment type="caution">
    <text evidence="6">The sequence shown here is derived from an EMBL/GenBank/DDBJ whole genome shotgun (WGS) entry which is preliminary data.</text>
</comment>
<dbReference type="PANTHER" id="PTHR46481">
    <property type="entry name" value="ZINC FINGER BED DOMAIN-CONTAINING PROTEIN 4"/>
    <property type="match status" value="1"/>
</dbReference>
<organism evidence="6 7">
    <name type="scientific">Umbelopsis vinacea</name>
    <dbReference type="NCBI Taxonomy" id="44442"/>
    <lineage>
        <taxon>Eukaryota</taxon>
        <taxon>Fungi</taxon>
        <taxon>Fungi incertae sedis</taxon>
        <taxon>Mucoromycota</taxon>
        <taxon>Mucoromycotina</taxon>
        <taxon>Umbelopsidomycetes</taxon>
        <taxon>Umbelopsidales</taxon>
        <taxon>Umbelopsidaceae</taxon>
        <taxon>Umbelopsis</taxon>
    </lineage>
</organism>
<gene>
    <name evidence="6" type="ORF">INT44_006426</name>
</gene>
<evidence type="ECO:0000256" key="2">
    <source>
        <dbReference type="ARBA" id="ARBA00022723"/>
    </source>
</evidence>
<evidence type="ECO:0000256" key="3">
    <source>
        <dbReference type="ARBA" id="ARBA00022771"/>
    </source>
</evidence>
<dbReference type="GO" id="GO:0005634">
    <property type="term" value="C:nucleus"/>
    <property type="evidence" value="ECO:0007669"/>
    <property type="project" value="UniProtKB-SubCell"/>
</dbReference>
<dbReference type="AlphaFoldDB" id="A0A8H7PSA1"/>
<sequence>MKRHLATRHMIDMQSPRRGDAQFSGDFMNEHFHSSVQFSADKLRYLLVRMAVDCKLPFQFIESVSFRSVVDYLRSCTPRKAVLPSSDTFCRQMLDMYEEKSLQIKAILRGQRWISYTADLWTSPWKVPYFAITAHWINDEWKKKEVIIAFNRAEDKHTGENIARMLVDTLRDMDLLKSFFTITTDNASNMLNITHKIQEAMMNSGISHSIHRMFCIGHVFNLAVQQILHAGINSEVNQNEESISESTSDKPLVKLRLCLTRIRFSHTDRDHLHEFCVRLGLPALQPTLDVKTRWNSTYDMIERALKMKAAIELTLASHPTCRLTDNDWRFLEKTMLVLKPFKTFTEENSGSQYATLNLVTASFVILREGLEKAVFDMGMLRSKDLHINISYQWTTSSVNDELLSIAARSS</sequence>
<comment type="subcellular location">
    <subcellularLocation>
        <location evidence="1">Nucleus</location>
    </subcellularLocation>
</comment>
<keyword evidence="5" id="KW-0539">Nucleus</keyword>
<proteinExistence type="predicted"/>
<dbReference type="SUPFAM" id="SSF53098">
    <property type="entry name" value="Ribonuclease H-like"/>
    <property type="match status" value="1"/>
</dbReference>
<dbReference type="GO" id="GO:0008270">
    <property type="term" value="F:zinc ion binding"/>
    <property type="evidence" value="ECO:0007669"/>
    <property type="project" value="UniProtKB-KW"/>
</dbReference>
<evidence type="ECO:0000256" key="5">
    <source>
        <dbReference type="ARBA" id="ARBA00023242"/>
    </source>
</evidence>
<accession>A0A8H7PSA1</accession>
<keyword evidence="3" id="KW-0863">Zinc-finger</keyword>
<keyword evidence="4" id="KW-0862">Zinc</keyword>
<protein>
    <submittedName>
        <fullName evidence="6">Uncharacterized protein</fullName>
    </submittedName>
</protein>
<dbReference type="InterPro" id="IPR012337">
    <property type="entry name" value="RNaseH-like_sf"/>
</dbReference>
<evidence type="ECO:0000256" key="4">
    <source>
        <dbReference type="ARBA" id="ARBA00022833"/>
    </source>
</evidence>
<dbReference type="Proteomes" id="UP000612746">
    <property type="component" value="Unassembled WGS sequence"/>
</dbReference>
<keyword evidence="7" id="KW-1185">Reference proteome</keyword>